<dbReference type="EMBL" id="AABAYG010000005">
    <property type="protein sequence ID" value="EAG2246315.1"/>
    <property type="molecule type" value="Genomic_DNA"/>
</dbReference>
<dbReference type="PANTHER" id="PTHR10357:SF179">
    <property type="entry name" value="NEUTRAL AND BASIC AMINO ACID TRANSPORT PROTEIN RBAT"/>
    <property type="match status" value="1"/>
</dbReference>
<dbReference type="EMBL" id="AALGDA010000023">
    <property type="protein sequence ID" value="ECY9783049.1"/>
    <property type="molecule type" value="Genomic_DNA"/>
</dbReference>
<evidence type="ECO:0000313" key="24">
    <source>
        <dbReference type="EMBL" id="EAG6170031.1"/>
    </source>
</evidence>
<evidence type="ECO:0000313" key="34">
    <source>
        <dbReference type="EMBL" id="ECX6925487.1"/>
    </source>
</evidence>
<dbReference type="InterPro" id="IPR006047">
    <property type="entry name" value="GH13_cat_dom"/>
</dbReference>
<evidence type="ECO:0000313" key="16">
    <source>
        <dbReference type="EMBL" id="EAG0868268.1"/>
    </source>
</evidence>
<feature type="domain" description="Glycosyl hydrolase family 13 catalytic" evidence="4">
    <location>
        <begin position="17"/>
        <end position="423"/>
    </location>
</feature>
<dbReference type="EMBL" id="AALEDS010000020">
    <property type="protein sequence ID" value="ECY6545472.1"/>
    <property type="molecule type" value="Genomic_DNA"/>
</dbReference>
<dbReference type="Proteomes" id="UP000467347">
    <property type="component" value="Unassembled WGS sequence"/>
</dbReference>
<evidence type="ECO:0000313" key="84">
    <source>
        <dbReference type="Proteomes" id="UP000546397"/>
    </source>
</evidence>
<evidence type="ECO:0000313" key="53">
    <source>
        <dbReference type="Proteomes" id="UP000337746"/>
    </source>
</evidence>
<dbReference type="Proteomes" id="UP000337746">
    <property type="component" value="Unassembled WGS sequence"/>
</dbReference>
<dbReference type="EMBL" id="QXLS01000005">
    <property type="protein sequence ID" value="RKA07167.1"/>
    <property type="molecule type" value="Genomic_DNA"/>
</dbReference>
<dbReference type="Proteomes" id="UP000427828">
    <property type="component" value="Unassembled WGS sequence"/>
</dbReference>
<evidence type="ECO:0000313" key="71">
    <source>
        <dbReference type="Proteomes" id="UP000455569"/>
    </source>
</evidence>
<gene>
    <name evidence="49" type="primary">mall_3</name>
    <name evidence="16" type="ORF">A8L61_13440</name>
    <name evidence="25" type="ORF">AB917_13335</name>
    <name evidence="5" type="ORF">ABZ57_12265</name>
    <name evidence="48" type="ORF">AJL21_13540</name>
    <name evidence="13" type="ORF">ART25_14545</name>
    <name evidence="6" type="ORF">ARY78_13035</name>
    <name evidence="20" type="ORF">B1N52_10815</name>
    <name evidence="19" type="ORF">B1S26_12970</name>
    <name evidence="21" type="ORF">B5K54_10290</name>
    <name evidence="17" type="ORF">BB997_10090</name>
    <name evidence="34" type="ORF">BCZ19_12460</name>
    <name evidence="18" type="ORF">BCZ21_11940</name>
    <name evidence="23" type="ORF">CA369_13535</name>
    <name evidence="22" type="ORF">CAV64_09990</name>
    <name evidence="27" type="ORF">D4920_13135</name>
    <name evidence="26" type="ORF">D4B11_10785</name>
    <name evidence="28" type="ORF">D5N24_12495</name>
    <name evidence="29" type="ORF">D7104_13390</name>
    <name evidence="46" type="ORF">DCK61_00155</name>
    <name evidence="24" type="ORF">DCT16_11690</name>
    <name evidence="8" type="ORF">DQ70_10600</name>
    <name evidence="7" type="ORF">DU018_10190</name>
    <name evidence="49" type="ORF">DYZ80_02379</name>
    <name evidence="15" type="ORF">E1W56_13845</name>
    <name evidence="12" type="ORF">EX365_11000</name>
    <name evidence="11" type="ORF">EXZ73_13170</name>
    <name evidence="35" type="ORF">F6436_14110</name>
    <name evidence="36" type="ORF">F6515_08580</name>
    <name evidence="30" type="ORF">FA835_10930</name>
    <name evidence="32" type="ORF">FLQ97_11485</name>
    <name evidence="31" type="ORF">FLR03_01180</name>
    <name evidence="33" type="ORF">FNX40_05395</name>
    <name evidence="39" type="ORF">G3O21_001475</name>
    <name evidence="44" type="ORF">GI949_12760</name>
    <name evidence="38" type="ORF">GJW51_13635</name>
    <name evidence="37" type="ORF">GQG13_11695</name>
    <name evidence="40" type="ORF">GYR60_05515</name>
    <name evidence="41" type="ORF">GYS09_11710</name>
    <name evidence="42" type="ORF">GYX23_14030</name>
    <name evidence="43" type="ORF">GYY14_08325</name>
    <name evidence="45" type="ORF">HQN34_002845</name>
    <name evidence="47" type="ORF">HZJ64_07655</name>
    <name evidence="9" type="ORF">KV70_13290</name>
    <name evidence="10" type="ORF">UI29_11690</name>
    <name evidence="14" type="ORF">Y261_13755</name>
</gene>
<evidence type="ECO:0000313" key="91">
    <source>
        <dbReference type="Proteomes" id="UP000844415"/>
    </source>
</evidence>
<dbReference type="InterPro" id="IPR013780">
    <property type="entry name" value="Glyco_hydro_b"/>
</dbReference>
<evidence type="ECO:0000313" key="27">
    <source>
        <dbReference type="EMBL" id="EAH2283024.1"/>
    </source>
</evidence>
<dbReference type="Proteomes" id="UP000331186">
    <property type="component" value="Unassembled WGS sequence"/>
</dbReference>
<dbReference type="Proteomes" id="UP000455569">
    <property type="component" value="Unassembled WGS sequence"/>
</dbReference>
<dbReference type="EMBL" id="AABDGJ010000012">
    <property type="protein sequence ID" value="EAG6991572.1"/>
    <property type="molecule type" value="Genomic_DNA"/>
</dbReference>
<dbReference type="EMBL" id="AAHZFN010000001">
    <property type="protein sequence ID" value="ECB9472286.1"/>
    <property type="molecule type" value="Genomic_DNA"/>
</dbReference>
<dbReference type="Proteomes" id="UP000478682">
    <property type="component" value="Unassembled WGS sequence"/>
</dbReference>
<dbReference type="Proteomes" id="UP000358545">
    <property type="component" value="Unassembled WGS sequence"/>
</dbReference>
<evidence type="ECO:0000313" key="79">
    <source>
        <dbReference type="Proteomes" id="UP000528151"/>
    </source>
</evidence>
<evidence type="ECO:0000313" key="80">
    <source>
        <dbReference type="Proteomes" id="UP000530452"/>
    </source>
</evidence>
<evidence type="ECO:0000313" key="74">
    <source>
        <dbReference type="Proteomes" id="UP000478682"/>
    </source>
</evidence>
<name>A0A0B8R5Q7_LISMN</name>
<dbReference type="Proteomes" id="UP000336166">
    <property type="component" value="Unassembled WGS sequence"/>
</dbReference>
<evidence type="ECO:0000313" key="57">
    <source>
        <dbReference type="Proteomes" id="UP000350032"/>
    </source>
</evidence>
<evidence type="ECO:0000313" key="50">
    <source>
        <dbReference type="Proteomes" id="UP000272537"/>
    </source>
</evidence>
<dbReference type="Proteomes" id="UP000843503">
    <property type="component" value="Unassembled WGS sequence"/>
</dbReference>
<reference evidence="35 60" key="8">
    <citation type="submission" date="2019-09" db="EMBL/GenBank/DDBJ databases">
        <authorList>
            <consortium name="GenomeTrakr network: Whole genome sequencing for foodborne pathogen traceback"/>
        </authorList>
    </citation>
    <scope>NUCLEOTIDE SEQUENCE [LARGE SCALE GENOMIC DNA]</scope>
    <source>
        <strain evidence="25 85">CFSAN004300</strain>
        <strain evidence="35 60">FLAG-55987</strain>
        <strain evidence="30 68">PHLUSALM00088</strain>
    </source>
</reference>
<evidence type="ECO:0000313" key="89">
    <source>
        <dbReference type="Proteomes" id="UP000841146"/>
    </source>
</evidence>
<evidence type="ECO:0000313" key="61">
    <source>
        <dbReference type="Proteomes" id="UP000365297"/>
    </source>
</evidence>
<evidence type="ECO:0000313" key="11">
    <source>
        <dbReference type="EMBL" id="EAD5775246.1"/>
    </source>
</evidence>
<dbReference type="InterPro" id="IPR045857">
    <property type="entry name" value="O16G_dom_2"/>
</dbReference>
<dbReference type="SUPFAM" id="SSF51011">
    <property type="entry name" value="Glycosyl hydrolase domain"/>
    <property type="match status" value="1"/>
</dbReference>
<dbReference type="EMBL" id="DABJAN010000007">
    <property type="protein sequence ID" value="HAJ9594612.1"/>
    <property type="molecule type" value="Genomic_DNA"/>
</dbReference>
<dbReference type="SUPFAM" id="SSF51445">
    <property type="entry name" value="(Trans)glycosidases"/>
    <property type="match status" value="1"/>
</dbReference>
<evidence type="ECO:0000313" key="46">
    <source>
        <dbReference type="EMBL" id="KAA9452904.1"/>
    </source>
</evidence>
<dbReference type="EMBL" id="AALAQH010000008">
    <property type="protein sequence ID" value="ECX6925487.1"/>
    <property type="molecule type" value="Genomic_DNA"/>
</dbReference>
<dbReference type="EMBL" id="AABATR010000005">
    <property type="protein sequence ID" value="EAG1893956.1"/>
    <property type="molecule type" value="Genomic_DNA"/>
</dbReference>
<dbReference type="Proteomes" id="UP000489121">
    <property type="component" value="Unassembled WGS sequence"/>
</dbReference>
<evidence type="ECO:0000313" key="7">
    <source>
        <dbReference type="EMBL" id="EAC6548734.1"/>
    </source>
</evidence>
<dbReference type="GO" id="GO:0004556">
    <property type="term" value="F:alpha-amylase activity"/>
    <property type="evidence" value="ECO:0007669"/>
    <property type="project" value="TreeGrafter"/>
</dbReference>
<dbReference type="Pfam" id="PF00128">
    <property type="entry name" value="Alpha-amylase"/>
    <property type="match status" value="1"/>
</dbReference>
<dbReference type="Proteomes" id="UP000478704">
    <property type="component" value="Unassembled WGS sequence"/>
</dbReference>
<dbReference type="PANTHER" id="PTHR10357">
    <property type="entry name" value="ALPHA-AMYLASE FAMILY MEMBER"/>
    <property type="match status" value="1"/>
</dbReference>
<dbReference type="EMBL" id="QDAY01000001">
    <property type="protein sequence ID" value="KAA9452904.1"/>
    <property type="molecule type" value="Genomic_DNA"/>
</dbReference>
<evidence type="ECO:0000313" key="32">
    <source>
        <dbReference type="EMBL" id="ECB9514351.1"/>
    </source>
</evidence>
<dbReference type="CDD" id="cd11333">
    <property type="entry name" value="AmyAc_SI_OligoGlu_DGase"/>
    <property type="match status" value="1"/>
</dbReference>
<evidence type="ECO:0000313" key="78">
    <source>
        <dbReference type="Proteomes" id="UP000525850"/>
    </source>
</evidence>
<dbReference type="EMBL" id="DAAJZA010000010">
    <property type="protein sequence ID" value="HAC1755841.1"/>
    <property type="molecule type" value="Genomic_DNA"/>
</dbReference>
<evidence type="ECO:0000313" key="45">
    <source>
        <dbReference type="EMBL" id="HAJ9594612.1"/>
    </source>
</evidence>
<dbReference type="Proteomes" id="UP000842809">
    <property type="component" value="Unassembled WGS sequence"/>
</dbReference>
<organism evidence="35 60">
    <name type="scientific">Listeria monocytogenes</name>
    <dbReference type="NCBI Taxonomy" id="1639"/>
    <lineage>
        <taxon>Bacteria</taxon>
        <taxon>Bacillati</taxon>
        <taxon>Bacillota</taxon>
        <taxon>Bacilli</taxon>
        <taxon>Bacillales</taxon>
        <taxon>Listeriaceae</taxon>
        <taxon>Listeria</taxon>
    </lineage>
</organism>
<dbReference type="EMBL" id="AAHZFY010000028">
    <property type="protein sequence ID" value="ECB9514351.1"/>
    <property type="molecule type" value="Genomic_DNA"/>
</dbReference>
<evidence type="ECO:0000313" key="76">
    <source>
        <dbReference type="Proteomes" id="UP000481141"/>
    </source>
</evidence>
<evidence type="ECO:0000313" key="73">
    <source>
        <dbReference type="Proteomes" id="UP000467347"/>
    </source>
</evidence>
<evidence type="ECO:0000313" key="40">
    <source>
        <dbReference type="EMBL" id="HAB8397972.1"/>
    </source>
</evidence>
<dbReference type="GO" id="GO:0004574">
    <property type="term" value="F:oligo-1,6-glucosidase activity"/>
    <property type="evidence" value="ECO:0007669"/>
    <property type="project" value="UniProtKB-EC"/>
</dbReference>
<dbReference type="EMBL" id="AAIAJJ010000002">
    <property type="protein sequence ID" value="ECC1556239.1"/>
    <property type="molecule type" value="Genomic_DNA"/>
</dbReference>
<dbReference type="Proteomes" id="UP000368512">
    <property type="component" value="Unassembled WGS sequence"/>
</dbReference>
<reference evidence="88 89" key="3">
    <citation type="journal article" date="2018" name="Genome Biol.">
        <title>SKESA: strategic k-mer extension for scrupulous assemblies.</title>
        <authorList>
            <person name="Souvorov A."/>
            <person name="Agarwala R."/>
            <person name="Lipman D.J."/>
        </authorList>
    </citation>
    <scope>NUCLEOTIDE SEQUENCE [LARGE SCALE GENOMIC DNA]</scope>
    <source>
        <strain evidence="45">2017-325981-023-01</strain>
        <strain evidence="41 91">CFIAFB20100120</strain>
        <strain evidence="40 88">CFIAFB20130012</strain>
        <strain evidence="43">CFIAFB20170037</strain>
        <strain evidence="42 89">CFIAFB20170045</strain>
        <strain evidence="44 90">DMG1500109</strain>
    </source>
</reference>
<dbReference type="EMBL" id="AANPAU010000004">
    <property type="protein sequence ID" value="EDP8514052.1"/>
    <property type="molecule type" value="Genomic_DNA"/>
</dbReference>
<reference evidence="53 56" key="5">
    <citation type="submission" date="2018-06" db="EMBL/GenBank/DDBJ databases">
        <authorList>
            <consortium name="GenomeTrakr: Next Generation Sequencing Network for Food Pathogen Tracability"/>
        </authorList>
    </citation>
    <scope>NUCLEOTIDE SEQUENCE [LARGE SCALE GENOMIC DNA]</scope>
    <source>
        <strain evidence="21 86">10B02965A-1</strain>
        <strain evidence="8 62">CFSAN008042</strain>
        <strain evidence="23 79">CFSAN063727</strain>
        <strain evidence="37 71">CFSAN102901</strain>
        <strain evidence="13 64">FDA00006494</strain>
        <strain evidence="6 61">FDA00007096</strain>
        <strain evidence="19">FDA00011243</strain>
        <strain evidence="7 51">FDA00013332</strain>
        <strain evidence="12 55">FDA00013853</strain>
        <strain evidence="31 69">FDA00014336</strain>
        <strain evidence="33 65">FDA00014370</strain>
        <strain evidence="32 67">FDA00014392</strain>
        <strain evidence="39">FDA00015054</strain>
        <strain evidence="22 82">FDA1005580-S054-001</strain>
        <strain evidence="75">FDA1090798-S029-001</strain>
        <strain evidence="76">FDA956581-098-004</strain>
        <strain evidence="20 78">FDA960927-006-004</strain>
        <strain evidence="24 87">FLAG-38921</strain>
        <strain evidence="34 70">FLAG-51482A</strain>
        <strain evidence="18 53">FLAG-54356</strain>
        <strain evidence="11 63">FSIS31901579</strain>
        <strain evidence="38 73">OSF101448</strain>
        <strain evidence="10 56">VA-WGS-00405</strain>
    </source>
</reference>
<dbReference type="EMBL" id="AAAIXK010000007">
    <property type="protein sequence ID" value="EAC5551355.1"/>
    <property type="molecule type" value="Genomic_DNA"/>
</dbReference>
<evidence type="ECO:0000313" key="55">
    <source>
        <dbReference type="Proteomes" id="UP000344343"/>
    </source>
</evidence>
<evidence type="ECO:0000313" key="14">
    <source>
        <dbReference type="EMBL" id="EAE2355417.1"/>
    </source>
</evidence>
<evidence type="ECO:0000313" key="25">
    <source>
        <dbReference type="EMBL" id="EAG6991572.1"/>
    </source>
</evidence>
<protein>
    <submittedName>
        <fullName evidence="35">Alpha-glucosidase</fullName>
    </submittedName>
    <submittedName>
        <fullName evidence="37">Glucohydrolase</fullName>
    </submittedName>
    <submittedName>
        <fullName evidence="49">Oligo-1,6-glucosidase</fullName>
        <ecNumber evidence="49">3.2.1.10</ecNumber>
    </submittedName>
</protein>
<evidence type="ECO:0000313" key="69">
    <source>
        <dbReference type="Proteomes" id="UP000423131"/>
    </source>
</evidence>
<dbReference type="Proteomes" id="UP000376505">
    <property type="component" value="Unassembled WGS sequence"/>
</dbReference>
<dbReference type="FunFam" id="3.20.20.80:FF:000064">
    <property type="entry name" value="Oligo-1,6-glucosidase"/>
    <property type="match status" value="2"/>
</dbReference>
<evidence type="ECO:0000313" key="64">
    <source>
        <dbReference type="Proteomes" id="UP000379076"/>
    </source>
</evidence>
<dbReference type="Proteomes" id="UP000481141">
    <property type="component" value="Unassembled WGS sequence"/>
</dbReference>
<evidence type="ECO:0000313" key="15">
    <source>
        <dbReference type="EMBL" id="EAE4943127.1"/>
    </source>
</evidence>
<dbReference type="SMART" id="SM00642">
    <property type="entry name" value="Aamy"/>
    <property type="match status" value="1"/>
</dbReference>
<dbReference type="EMBL" id="AABBAW010000005">
    <property type="protein sequence ID" value="EAG2515650.1"/>
    <property type="molecule type" value="Genomic_DNA"/>
</dbReference>
<dbReference type="Proteomes" id="UP000460224">
    <property type="component" value="Unassembled WGS sequence"/>
</dbReference>
<evidence type="ECO:0000313" key="43">
    <source>
        <dbReference type="EMBL" id="HAC0275369.1"/>
    </source>
</evidence>
<reference evidence="45" key="9">
    <citation type="submission" date="2020-05" db="EMBL/GenBank/DDBJ databases">
        <authorList>
            <consortium name="NCBI Pathogen Detection Project"/>
        </authorList>
    </citation>
    <scope>NUCLEOTIDE SEQUENCE</scope>
    <source>
        <strain evidence="45">2017-325981-023-01</strain>
        <strain evidence="41">CFIAFB20100120</strain>
        <strain evidence="40">CFIAFB20130012</strain>
        <strain evidence="43">CFIAFB20170037</strain>
        <strain evidence="42">CFIAFB20170045</strain>
        <strain evidence="44">DMG1500109</strain>
    </source>
</reference>
<evidence type="ECO:0000313" key="37">
    <source>
        <dbReference type="EMBL" id="EDN7715775.1"/>
    </source>
</evidence>
<dbReference type="Gene3D" id="3.90.400.10">
    <property type="entry name" value="Oligo-1,6-glucosidase, Domain 2"/>
    <property type="match status" value="1"/>
</dbReference>
<evidence type="ECO:0000313" key="86">
    <source>
        <dbReference type="Proteomes" id="UP000549379"/>
    </source>
</evidence>
<dbReference type="EMBL" id="JACAVN010000004">
    <property type="protein sequence ID" value="NYA01705.1"/>
    <property type="molecule type" value="Genomic_DNA"/>
</dbReference>
<dbReference type="EMBL" id="AANDSR010000011">
    <property type="protein sequence ID" value="EDN9837706.1"/>
    <property type="molecule type" value="Genomic_DNA"/>
</dbReference>
<dbReference type="Proteomes" id="UP000844415">
    <property type="component" value="Unassembled WGS sequence"/>
</dbReference>
<evidence type="ECO:0000313" key="47">
    <source>
        <dbReference type="EMBL" id="NYA01705.1"/>
    </source>
</evidence>
<evidence type="ECO:0000313" key="41">
    <source>
        <dbReference type="EMBL" id="HAB8557950.1"/>
    </source>
</evidence>
<reference evidence="15 66" key="7">
    <citation type="submission" date="2019-03" db="EMBL/GenBank/DDBJ databases">
        <authorList>
            <person name="Ashton P.M."/>
            <person name="Dallman T."/>
            <person name="Nair S."/>
            <person name="De Pinna E."/>
            <person name="Peters T."/>
            <person name="Grant K."/>
        </authorList>
    </citation>
    <scope>NUCLEOTIDE SEQUENCE [LARGE SCALE GENOMIC DNA]</scope>
    <source>
        <strain evidence="27 81">282333</strain>
        <strain evidence="28 80">282352</strain>
        <strain evidence="26 84">289003</strain>
        <strain evidence="15">RL15000286</strain>
    </source>
</reference>
<dbReference type="EMBL" id="AACJYH010000011">
    <property type="protein sequence ID" value="EAK8898691.1"/>
    <property type="molecule type" value="Genomic_DNA"/>
</dbReference>
<reference evidence="49 50" key="2">
    <citation type="journal article" date="2018" name="BMC Genomics">
        <title>Genes significantly associated with lineage II food isolates of Listeria monocytogenes.</title>
        <authorList>
            <person name="Pirone-Davies C."/>
            <person name="Chen Y."/>
            <person name="Pightling A."/>
            <person name="Ryan G."/>
            <person name="Wang Y."/>
            <person name="Yao K."/>
            <person name="Hoffmann M."/>
            <person name="Allard M.W."/>
        </authorList>
    </citation>
    <scope>NUCLEOTIDE SEQUENCE [LARGE SCALE GENOMIC DNA]</scope>
    <source>
        <strain evidence="49 50">PNUSAL000550</strain>
    </source>
</reference>
<evidence type="ECO:0000313" key="59">
    <source>
        <dbReference type="Proteomes" id="UP000358545"/>
    </source>
</evidence>
<dbReference type="EMBL" id="AABCVX010000005">
    <property type="protein sequence ID" value="EAG6170031.1"/>
    <property type="molecule type" value="Genomic_DNA"/>
</dbReference>
<dbReference type="GO" id="GO:0009313">
    <property type="term" value="P:oligosaccharide catabolic process"/>
    <property type="evidence" value="ECO:0007669"/>
    <property type="project" value="TreeGrafter"/>
</dbReference>
<dbReference type="EMBL" id="AAANYR010000005">
    <property type="protein sequence ID" value="EAD5787083.1"/>
    <property type="molecule type" value="Genomic_DNA"/>
</dbReference>
<reference evidence="48 92" key="1">
    <citation type="submission" date="2016-09" db="EMBL/GenBank/DDBJ databases">
        <title>100K Listeria isolates.</title>
        <authorList>
            <person name="Chen P."/>
            <person name="Weimer B.C."/>
            <person name="Kong N."/>
            <person name="Huang B."/>
        </authorList>
    </citation>
    <scope>NUCLEOTIDE SEQUENCE [LARGE SCALE GENOMIC DNA]</scope>
    <source>
        <strain evidence="48 92">BCW_2383</strain>
    </source>
</reference>
<evidence type="ECO:0000313" key="58">
    <source>
        <dbReference type="Proteomes" id="UP000354255"/>
    </source>
</evidence>
<evidence type="ECO:0000313" key="88">
    <source>
        <dbReference type="Proteomes" id="UP000840197"/>
    </source>
</evidence>
<dbReference type="EMBL" id="DAAJCS010000012">
    <property type="protein sequence ID" value="HAC0014108.1"/>
    <property type="molecule type" value="Genomic_DNA"/>
</dbReference>
<evidence type="ECO:0000313" key="35">
    <source>
        <dbReference type="EMBL" id="ECY6545472.1"/>
    </source>
</evidence>
<dbReference type="EMBL" id="AABAWE010000005">
    <property type="protein sequence ID" value="EAG2087973.1"/>
    <property type="molecule type" value="Genomic_DNA"/>
</dbReference>
<evidence type="ECO:0000313" key="8">
    <source>
        <dbReference type="EMBL" id="EAC7481126.1"/>
    </source>
</evidence>
<dbReference type="EMBL" id="AABBYJ010000005">
    <property type="protein sequence ID" value="EAG4331564.1"/>
    <property type="molecule type" value="Genomic_DNA"/>
</dbReference>
<dbReference type="Proteomes" id="UP000843775">
    <property type="component" value="Unassembled WGS sequence"/>
</dbReference>
<evidence type="ECO:0000313" key="68">
    <source>
        <dbReference type="Proteomes" id="UP000410967"/>
    </source>
</evidence>
<evidence type="ECO:0000313" key="67">
    <source>
        <dbReference type="Proteomes" id="UP000398321"/>
    </source>
</evidence>
<evidence type="ECO:0000313" key="29">
    <source>
        <dbReference type="EMBL" id="EAK8898691.1"/>
    </source>
</evidence>
<dbReference type="EMBL" id="AABFVG010000010">
    <property type="protein sequence ID" value="EAH2283024.1"/>
    <property type="molecule type" value="Genomic_DNA"/>
</dbReference>
<dbReference type="Proteomes" id="UP000525850">
    <property type="component" value="Unassembled WGS sequence"/>
</dbReference>
<dbReference type="Proteomes" id="UP000530452">
    <property type="component" value="Unassembled WGS sequence"/>
</dbReference>
<dbReference type="KEGG" id="lmv:Y193_14530"/>
<dbReference type="Proteomes" id="UP000841146">
    <property type="component" value="Unassembled WGS sequence"/>
</dbReference>
<dbReference type="EMBL" id="AABAGT010000024">
    <property type="protein sequence ID" value="EAG0868268.1"/>
    <property type="molecule type" value="Genomic_DNA"/>
</dbReference>
<evidence type="ECO:0000313" key="38">
    <source>
        <dbReference type="EMBL" id="EDN9837706.1"/>
    </source>
</evidence>
<dbReference type="KEGG" id="lmok:CQ02_01435"/>
<dbReference type="Proteomes" id="UP000354255">
    <property type="component" value="Unassembled WGS sequence"/>
</dbReference>
<dbReference type="Proteomes" id="UP000350032">
    <property type="component" value="Unassembled WGS sequence"/>
</dbReference>
<dbReference type="Proteomes" id="UP000389283">
    <property type="component" value="Unassembled WGS sequence"/>
</dbReference>
<dbReference type="EMBL" id="AABBZO010000019">
    <property type="protein sequence ID" value="EAG4463320.1"/>
    <property type="molecule type" value="Genomic_DNA"/>
</dbReference>
<evidence type="ECO:0000313" key="54">
    <source>
        <dbReference type="Proteomes" id="UP000339309"/>
    </source>
</evidence>
<evidence type="ECO:0000313" key="81">
    <source>
        <dbReference type="Proteomes" id="UP000533021"/>
    </source>
</evidence>
<dbReference type="EMBL" id="AAAKQF010000010">
    <property type="protein sequence ID" value="EAC9041188.1"/>
    <property type="molecule type" value="Genomic_DNA"/>
</dbReference>
<dbReference type="Gene3D" id="2.60.40.1180">
    <property type="entry name" value="Golgi alpha-mannosidase II"/>
    <property type="match status" value="1"/>
</dbReference>
<evidence type="ECO:0000259" key="4">
    <source>
        <dbReference type="SMART" id="SM00642"/>
    </source>
</evidence>
<keyword evidence="2 38" id="KW-0378">Hydrolase</keyword>
<dbReference type="Proteomes" id="UP000544530">
    <property type="component" value="Unassembled WGS sequence"/>
</dbReference>
<dbReference type="Proteomes" id="UP000533021">
    <property type="component" value="Unassembled WGS sequence"/>
</dbReference>
<evidence type="ECO:0000313" key="6">
    <source>
        <dbReference type="EMBL" id="EAC5551355.1"/>
    </source>
</evidence>
<dbReference type="EC" id="3.2.1.10" evidence="49"/>
<evidence type="ECO:0000313" key="36">
    <source>
        <dbReference type="EMBL" id="ECY9783049.1"/>
    </source>
</evidence>
<dbReference type="EMBL" id="AABBHO010000030">
    <property type="protein sequence ID" value="EAG2997684.1"/>
    <property type="molecule type" value="Genomic_DNA"/>
</dbReference>
<dbReference type="OMA" id="LMYEWRD"/>
<reference evidence="46 72" key="4">
    <citation type="submission" date="2018-04" db="EMBL/GenBank/DDBJ databases">
        <title>Genome Analysis of a Prevalent Clone of Listeria monocytogenes Sequence Type 87 in China.</title>
        <authorList>
            <person name="Wang Y."/>
        </authorList>
    </citation>
    <scope>NUCLEOTIDE SEQUENCE [LARGE SCALE GENOMIC DNA]</scope>
    <source>
        <strain evidence="46 72">ICDC_LM1523</strain>
    </source>
</reference>
<dbReference type="Proteomes" id="UP000345329">
    <property type="component" value="Unassembled WGS sequence"/>
</dbReference>
<dbReference type="Proteomes" id="UP000410967">
    <property type="component" value="Unassembled WGS sequence"/>
</dbReference>
<dbReference type="EMBL" id="DAAJFY010000004">
    <property type="protein sequence ID" value="HAC0275369.1"/>
    <property type="molecule type" value="Genomic_DNA"/>
</dbReference>
<evidence type="ECO:0000313" key="13">
    <source>
        <dbReference type="EMBL" id="EAE1340135.1"/>
    </source>
</evidence>
<dbReference type="EMBL" id="DAAIJL010000011">
    <property type="protein sequence ID" value="HAB8557950.1"/>
    <property type="molecule type" value="Genomic_DNA"/>
</dbReference>
<comment type="caution">
    <text evidence="35">The sequence shown here is derived from an EMBL/GenBank/DDBJ whole genome shotgun (WGS) entry which is preliminary data.</text>
</comment>
<evidence type="ECO:0000313" key="23">
    <source>
        <dbReference type="EMBL" id="EAG4463320.1"/>
    </source>
</evidence>
<dbReference type="Proteomes" id="UP000852906">
    <property type="component" value="Unassembled WGS sequence"/>
</dbReference>
<evidence type="ECO:0000313" key="92">
    <source>
        <dbReference type="Proteomes" id="UP000852906"/>
    </source>
</evidence>
<dbReference type="EMBL" id="AAAQQZ010000009">
    <property type="protein sequence ID" value="EAE1340135.1"/>
    <property type="molecule type" value="Genomic_DNA"/>
</dbReference>
<dbReference type="Proteomes" id="UP000344343">
    <property type="component" value="Unassembled WGS sequence"/>
</dbReference>
<evidence type="ECO:0000256" key="2">
    <source>
        <dbReference type="ARBA" id="ARBA00022801"/>
    </source>
</evidence>
<evidence type="ECO:0000313" key="21">
    <source>
        <dbReference type="EMBL" id="EAG2997684.1"/>
    </source>
</evidence>
<dbReference type="Proteomes" id="UP000549379">
    <property type="component" value="Unassembled WGS sequence"/>
</dbReference>
<dbReference type="AlphaFoldDB" id="A0A0B8R5Q7"/>
<evidence type="ECO:0000313" key="90">
    <source>
        <dbReference type="Proteomes" id="UP000843775"/>
    </source>
</evidence>
<evidence type="ECO:0000313" key="87">
    <source>
        <dbReference type="Proteomes" id="UP000566721"/>
    </source>
</evidence>
<dbReference type="Proteomes" id="UP000398321">
    <property type="component" value="Unassembled WGS sequence"/>
</dbReference>
<dbReference type="Proteomes" id="UP000365297">
    <property type="component" value="Unassembled WGS sequence"/>
</dbReference>
<evidence type="ECO:0000313" key="52">
    <source>
        <dbReference type="Proteomes" id="UP000336166"/>
    </source>
</evidence>
<keyword evidence="3 49" id="KW-0326">Glycosidase</keyword>
<dbReference type="EMBL" id="AAAJWF010000006">
    <property type="protein sequence ID" value="EAC7481126.1"/>
    <property type="molecule type" value="Genomic_DNA"/>
</dbReference>
<evidence type="ECO:0000313" key="60">
    <source>
        <dbReference type="Proteomes" id="UP000364988"/>
    </source>
</evidence>
<comment type="similarity">
    <text evidence="1">Belongs to the glycosyl hydrolase 13 family.</text>
</comment>
<evidence type="ECO:0000313" key="70">
    <source>
        <dbReference type="Proteomes" id="UP000427828"/>
    </source>
</evidence>
<evidence type="ECO:0000313" key="82">
    <source>
        <dbReference type="Proteomes" id="UP000540117"/>
    </source>
</evidence>
<evidence type="ECO:0000313" key="5">
    <source>
        <dbReference type="EMBL" id="EAC4553261.1"/>
    </source>
</evidence>
<dbReference type="EMBL" id="AABEMN010000015">
    <property type="protein sequence ID" value="EAG9520258.1"/>
    <property type="molecule type" value="Genomic_DNA"/>
</dbReference>
<evidence type="ECO:0000313" key="48">
    <source>
        <dbReference type="EMBL" id="OET48175.1"/>
    </source>
</evidence>
<dbReference type="EMBL" id="AACKDQ010000025">
    <property type="protein sequence ID" value="EAK9317619.1"/>
    <property type="molecule type" value="Genomic_DNA"/>
</dbReference>
<dbReference type="Proteomes" id="UP000272537">
    <property type="component" value="Unassembled WGS sequence"/>
</dbReference>
<evidence type="ECO:0000313" key="63">
    <source>
        <dbReference type="Proteomes" id="UP000376505"/>
    </source>
</evidence>
<evidence type="ECO:0000313" key="83">
    <source>
        <dbReference type="Proteomes" id="UP000544530"/>
    </source>
</evidence>
<dbReference type="EMBL" id="AANCRK010000005">
    <property type="protein sequence ID" value="EDN7715775.1"/>
    <property type="molecule type" value="Genomic_DNA"/>
</dbReference>
<evidence type="ECO:0000313" key="31">
    <source>
        <dbReference type="EMBL" id="ECB9472286.1"/>
    </source>
</evidence>
<reference evidence="47 83" key="10">
    <citation type="submission" date="2020-06" db="EMBL/GenBank/DDBJ databases">
        <title>Two Listeria outbreaks in Switzerland in 2018 and 2020.</title>
        <authorList>
            <person name="Stevens M.J.A."/>
            <person name="Bloemberg G."/>
            <person name="Nusch-Inderbinnen M."/>
            <person name="Stephan R."/>
        </authorList>
    </citation>
    <scope>NUCLEOTIDE SEQUENCE [LARGE SCALE GENOMIC DNA]</scope>
    <source>
        <strain evidence="47 83">N18-0707</strain>
    </source>
</reference>
<evidence type="ECO:0000256" key="3">
    <source>
        <dbReference type="ARBA" id="ARBA00023295"/>
    </source>
</evidence>
<evidence type="ECO:0000313" key="62">
    <source>
        <dbReference type="Proteomes" id="UP000368512"/>
    </source>
</evidence>
<dbReference type="Gene3D" id="3.20.20.80">
    <property type="entry name" value="Glycosidases"/>
    <property type="match status" value="1"/>
</dbReference>
<evidence type="ECO:0000313" key="75">
    <source>
        <dbReference type="Proteomes" id="UP000478704"/>
    </source>
</evidence>
<evidence type="ECO:0000313" key="51">
    <source>
        <dbReference type="Proteomes" id="UP000331186"/>
    </source>
</evidence>
<dbReference type="EMBL" id="AAAJKI010000025">
    <property type="protein sequence ID" value="EAC6548734.1"/>
    <property type="molecule type" value="Genomic_DNA"/>
</dbReference>
<evidence type="ECO:0000313" key="18">
    <source>
        <dbReference type="EMBL" id="EAG2087973.1"/>
    </source>
</evidence>
<evidence type="ECO:0000313" key="30">
    <source>
        <dbReference type="EMBL" id="EAK9317619.1"/>
    </source>
</evidence>
<dbReference type="Proteomes" id="UP000840197">
    <property type="component" value="Unassembled WGS sequence"/>
</dbReference>
<dbReference type="InterPro" id="IPR017853">
    <property type="entry name" value="GH"/>
</dbReference>
<proteinExistence type="inferred from homology"/>
<evidence type="ECO:0000313" key="19">
    <source>
        <dbReference type="EMBL" id="EAG2246315.1"/>
    </source>
</evidence>
<evidence type="ECO:0000313" key="20">
    <source>
        <dbReference type="EMBL" id="EAG2515650.1"/>
    </source>
</evidence>
<evidence type="ECO:0000313" key="12">
    <source>
        <dbReference type="EMBL" id="EAD5787083.1"/>
    </source>
</evidence>
<evidence type="ECO:0000313" key="66">
    <source>
        <dbReference type="Proteomes" id="UP000393182"/>
    </source>
</evidence>
<evidence type="ECO:0000313" key="26">
    <source>
        <dbReference type="EMBL" id="EAG9520258.1"/>
    </source>
</evidence>
<evidence type="ECO:0000313" key="72">
    <source>
        <dbReference type="Proteomes" id="UP000460224"/>
    </source>
</evidence>
<dbReference type="FunFam" id="3.90.400.10:FF:000002">
    <property type="entry name" value="Sucrose isomerase"/>
    <property type="match status" value="1"/>
</dbReference>
<evidence type="ECO:0000313" key="42">
    <source>
        <dbReference type="EMBL" id="HAC0014108.1"/>
    </source>
</evidence>
<dbReference type="EMBL" id="AAASLB010000010">
    <property type="protein sequence ID" value="EAE4943127.1"/>
    <property type="molecule type" value="Genomic_DNA"/>
</dbReference>
<dbReference type="EMBL" id="AAAIKW010000009">
    <property type="protein sequence ID" value="EAC4553261.1"/>
    <property type="molecule type" value="Genomic_DNA"/>
</dbReference>
<dbReference type="EMBL" id="AAAREG010000016">
    <property type="protein sequence ID" value="EAE2355417.1"/>
    <property type="molecule type" value="Genomic_DNA"/>
</dbReference>
<evidence type="ECO:0000313" key="33">
    <source>
        <dbReference type="EMBL" id="ECC1556239.1"/>
    </source>
</evidence>
<evidence type="ECO:0000256" key="1">
    <source>
        <dbReference type="ARBA" id="ARBA00008061"/>
    </source>
</evidence>
<dbReference type="Proteomes" id="UP000548278">
    <property type="component" value="Unassembled WGS sequence"/>
</dbReference>
<accession>A0A0B8R5Q7</accession>
<evidence type="ECO:0000313" key="49">
    <source>
        <dbReference type="EMBL" id="RKA07167.1"/>
    </source>
</evidence>
<dbReference type="EMBL" id="AABGHY010000010">
    <property type="protein sequence ID" value="EAH3295223.1"/>
    <property type="molecule type" value="Genomic_DNA"/>
</dbReference>
<dbReference type="RefSeq" id="WP_003724189.1">
    <property type="nucleotide sequence ID" value="NC_021824.1"/>
</dbReference>
<dbReference type="EMBL" id="DAAIHR010000004">
    <property type="protein sequence ID" value="HAB8397972.1"/>
    <property type="molecule type" value="Genomic_DNA"/>
</dbReference>
<evidence type="ECO:0000313" key="22">
    <source>
        <dbReference type="EMBL" id="EAG4331564.1"/>
    </source>
</evidence>
<evidence type="ECO:0000313" key="65">
    <source>
        <dbReference type="Proteomes" id="UP000389283"/>
    </source>
</evidence>
<dbReference type="Proteomes" id="UP000423131">
    <property type="component" value="Unassembled WGS sequence"/>
</dbReference>
<evidence type="ECO:0000313" key="39">
    <source>
        <dbReference type="EMBL" id="EDP8514052.1"/>
    </source>
</evidence>
<dbReference type="Proteomes" id="UP000546397">
    <property type="component" value="Unassembled WGS sequence"/>
</dbReference>
<dbReference type="EMBL" id="AAAMZD010000005">
    <property type="protein sequence ID" value="EAD3793412.1"/>
    <property type="molecule type" value="Genomic_DNA"/>
</dbReference>
<dbReference type="Proteomes" id="UP000364988">
    <property type="component" value="Unassembled WGS sequence"/>
</dbReference>
<evidence type="ECO:0000313" key="77">
    <source>
        <dbReference type="Proteomes" id="UP000489121"/>
    </source>
</evidence>
<dbReference type="Proteomes" id="UP000566721">
    <property type="component" value="Unassembled WGS sequence"/>
</dbReference>
<evidence type="ECO:0000313" key="85">
    <source>
        <dbReference type="Proteomes" id="UP000548278"/>
    </source>
</evidence>
<dbReference type="Proteomes" id="UP000540117">
    <property type="component" value="Unassembled WGS sequence"/>
</dbReference>
<dbReference type="Proteomes" id="UP000339309">
    <property type="component" value="Unassembled WGS sequence"/>
</dbReference>
<dbReference type="Proteomes" id="UP000528151">
    <property type="component" value="Unassembled WGS sequence"/>
</dbReference>
<evidence type="ECO:0000313" key="17">
    <source>
        <dbReference type="EMBL" id="EAG1893956.1"/>
    </source>
</evidence>
<evidence type="ECO:0000313" key="56">
    <source>
        <dbReference type="Proteomes" id="UP000345329"/>
    </source>
</evidence>
<dbReference type="Proteomes" id="UP000379076">
    <property type="component" value="Unassembled WGS sequence"/>
</dbReference>
<sequence>MEITETKEWWKESVVYQIYPRSFQDSNGDGIGDIRGIIERLPYLKDLGINVIWLCPVYKSPMDDGGYDISDYYEIDPMFGTMSDMDELIEKAEKLGIKILMDLVVNHTSDEHEWFEKAIADPKSKYRDYYIFREGVNGNPPNNWRSYFGGSAWEAVPGEENMFYLHAFSKKQPDLNWENIVVRNECIQMINWWLEKGLGGFRIDAILNLKKRIEYGTFPADGEDGLVFIGHWILNQPGIEEWLKEIDERTFKKHNAFTVAEADVPEERLSEFIGENGHFRMVFDFSYTDIDTPETGEWFKNSEWTVKELKEKIITNELVTQRNGWGAKYLENHDQPRSINKYLPQEYQDDRSKKMLGTLFMMLHGTPFIYQGQEIGMSNTRMESIDDYNDIATHDQYHRAILSGMSPEEALEGMYRRSRDNSRTPMQWNNQKNAGFSDSDEIWLKANPNYLDINVEQEQIDDNSVLNFYKKLIHLRSDSSKYKEVAVYGELLPVESSDEVIAYKRKTDDAELLIIVNFSDSENQLCIEGTYEQVLANVALPEMVENVLEIPAYTGAVFSRVLEVD</sequence>
<dbReference type="Proteomes" id="UP000393182">
    <property type="component" value="Unassembled WGS sequence"/>
</dbReference>
<reference evidence="52 54" key="6">
    <citation type="submission" date="2018-06" db="EMBL/GenBank/DDBJ databases">
        <authorList>
            <consortium name="PulseNet: The National Subtyping Network for Foodborne Disease Surveillance"/>
            <person name="Tarr C.L."/>
            <person name="Trees E."/>
            <person name="Katz L.S."/>
            <person name="Carleton-Romer H.A."/>
            <person name="Stroika S."/>
            <person name="Kucerova Z."/>
            <person name="Roache K.F."/>
            <person name="Sabol A.L."/>
            <person name="Besser J."/>
            <person name="Gerner-Smidt P."/>
        </authorList>
    </citation>
    <scope>NUCLEOTIDE SEQUENCE [LARGE SCALE GENOMIC DNA]</scope>
    <source>
        <strain evidence="5 54">2015L-6227</strain>
        <strain evidence="14 52">PNUSAL000134</strain>
        <strain evidence="9 58">PNUSAL000910</strain>
        <strain evidence="16 59">PNUSAL002180</strain>
        <strain evidence="17 74">PNUSAL002298</strain>
        <strain evidence="29 57">PNUSAL004402</strain>
        <strain evidence="36 77">PNUSAL005692</strain>
    </source>
</reference>
<dbReference type="EMBL" id="AAANYN010000025">
    <property type="protein sequence ID" value="EAD5775246.1"/>
    <property type="molecule type" value="Genomic_DNA"/>
</dbReference>
<evidence type="ECO:0000313" key="10">
    <source>
        <dbReference type="EMBL" id="EAD3793412.1"/>
    </source>
</evidence>
<evidence type="ECO:0000313" key="28">
    <source>
        <dbReference type="EMBL" id="EAH3295223.1"/>
    </source>
</evidence>
<evidence type="ECO:0000313" key="44">
    <source>
        <dbReference type="EMBL" id="HAC1755841.1"/>
    </source>
</evidence>
<evidence type="ECO:0000313" key="9">
    <source>
        <dbReference type="EMBL" id="EAC9041188.1"/>
    </source>
</evidence>
<dbReference type="EMBL" id="MJTJ01000020">
    <property type="protein sequence ID" value="OET48175.1"/>
    <property type="molecule type" value="Genomic_DNA"/>
</dbReference>